<organism evidence="1">
    <name type="scientific">bioreactor metagenome</name>
    <dbReference type="NCBI Taxonomy" id="1076179"/>
    <lineage>
        <taxon>unclassified sequences</taxon>
        <taxon>metagenomes</taxon>
        <taxon>ecological metagenomes</taxon>
    </lineage>
</organism>
<name>A0A645FZB7_9ZZZZ</name>
<proteinExistence type="predicted"/>
<reference evidence="1" key="1">
    <citation type="submission" date="2019-08" db="EMBL/GenBank/DDBJ databases">
        <authorList>
            <person name="Kucharzyk K."/>
            <person name="Murdoch R.W."/>
            <person name="Higgins S."/>
            <person name="Loffler F."/>
        </authorList>
    </citation>
    <scope>NUCLEOTIDE SEQUENCE</scope>
</reference>
<accession>A0A645FZB7</accession>
<evidence type="ECO:0000313" key="1">
    <source>
        <dbReference type="EMBL" id="MPN19891.1"/>
    </source>
</evidence>
<gene>
    <name evidence="1" type="ORF">SDC9_167266</name>
</gene>
<dbReference type="AlphaFoldDB" id="A0A645FZB7"/>
<sequence>MQIILECNQIVLRYCINYSLIFSDYLLILLEELVKFILIYGYSLQSEYFIKPFL</sequence>
<comment type="caution">
    <text evidence="1">The sequence shown here is derived from an EMBL/GenBank/DDBJ whole genome shotgun (WGS) entry which is preliminary data.</text>
</comment>
<dbReference type="EMBL" id="VSSQ01067517">
    <property type="protein sequence ID" value="MPN19891.1"/>
    <property type="molecule type" value="Genomic_DNA"/>
</dbReference>
<protein>
    <submittedName>
        <fullName evidence="1">Uncharacterized protein</fullName>
    </submittedName>
</protein>